<protein>
    <submittedName>
        <fullName evidence="1">DUF4238 domain-containing protein</fullName>
    </submittedName>
</protein>
<dbReference type="AlphaFoldDB" id="A0A501PAS0"/>
<name>A0A501PAS0_9PROT</name>
<gene>
    <name evidence="1" type="ORF">FIV46_15135</name>
</gene>
<comment type="caution">
    <text evidence="1">The sequence shown here is derived from an EMBL/GenBank/DDBJ whole genome shotgun (WGS) entry which is preliminary data.</text>
</comment>
<dbReference type="Proteomes" id="UP000319148">
    <property type="component" value="Unassembled WGS sequence"/>
</dbReference>
<dbReference type="Pfam" id="PF14022">
    <property type="entry name" value="DUF4238"/>
    <property type="match status" value="1"/>
</dbReference>
<accession>A0A501PAS0</accession>
<dbReference type="RefSeq" id="WP_181163261.1">
    <property type="nucleotide sequence ID" value="NZ_JBHSYP010000005.1"/>
</dbReference>
<dbReference type="InterPro" id="IPR025332">
    <property type="entry name" value="DUF4238"/>
</dbReference>
<organism evidence="1 2">
    <name type="scientific">Emcibacter nanhaiensis</name>
    <dbReference type="NCBI Taxonomy" id="1505037"/>
    <lineage>
        <taxon>Bacteria</taxon>
        <taxon>Pseudomonadati</taxon>
        <taxon>Pseudomonadota</taxon>
        <taxon>Alphaproteobacteria</taxon>
        <taxon>Emcibacterales</taxon>
        <taxon>Emcibacteraceae</taxon>
        <taxon>Emcibacter</taxon>
    </lineage>
</organism>
<keyword evidence="2" id="KW-1185">Reference proteome</keyword>
<evidence type="ECO:0000313" key="1">
    <source>
        <dbReference type="EMBL" id="TPD57453.1"/>
    </source>
</evidence>
<evidence type="ECO:0000313" key="2">
    <source>
        <dbReference type="Proteomes" id="UP000319148"/>
    </source>
</evidence>
<reference evidence="2" key="1">
    <citation type="submission" date="2019-06" db="EMBL/GenBank/DDBJ databases">
        <title>The complete genome of Emcibacter congregatus ZYLT.</title>
        <authorList>
            <person name="Zhao Z."/>
        </authorList>
    </citation>
    <scope>NUCLEOTIDE SEQUENCE [LARGE SCALE GENOMIC DNA]</scope>
    <source>
        <strain evidence="2">MCCC 1A06723</strain>
    </source>
</reference>
<dbReference type="EMBL" id="VFIY01000018">
    <property type="protein sequence ID" value="TPD57453.1"/>
    <property type="molecule type" value="Genomic_DNA"/>
</dbReference>
<proteinExistence type="predicted"/>
<sequence>MAKQTEILPTVTIGLDYMAGKKQHYIPQALLRNFGIENARKKKVQVVVYSLERGCFTTSTEGIAAERFFYSRPAERNISDGTLDDKITRYESELASKINSLLTRKPGEDISPNDAAEVVTHLAFRQKHTRETLTSAFEQLVDKSSMVLSDFDQTKQFLGLNEEAPKGALEKILLEFYEENKFLLTLKGFINKESFLNYAFEFSKFNFKTSFDQNAVFFQNVFQQLTEKSKETAYQGHTTALGKTLVPKQRVNFLKSLRWQTISGLSQGLILPDCVSVSYSSKTGYIPLMFAGQKIEKIFLPLSKDCLLIGGRKKIEINVEQLNANFAACSYDFFVASEQNKKFQKLMPKIRTIPQNQIRQMVRGALDNSN</sequence>